<dbReference type="Proteomes" id="UP000568839">
    <property type="component" value="Unassembled WGS sequence"/>
</dbReference>
<keyword evidence="2" id="KW-1185">Reference proteome</keyword>
<comment type="caution">
    <text evidence="1">The sequence shown here is derived from an EMBL/GenBank/DDBJ whole genome shotgun (WGS) entry which is preliminary data.</text>
</comment>
<reference evidence="1 2" key="1">
    <citation type="submission" date="2020-08" db="EMBL/GenBank/DDBJ databases">
        <title>Genomic Encyclopedia of Type Strains, Phase IV (KMG-IV): sequencing the most valuable type-strain genomes for metagenomic binning, comparative biology and taxonomic classification.</title>
        <authorList>
            <person name="Goeker M."/>
        </authorList>
    </citation>
    <scope>NUCLEOTIDE SEQUENCE [LARGE SCALE GENOMIC DNA]</scope>
    <source>
        <strain evidence="1 2">DSM 21769</strain>
    </source>
</reference>
<evidence type="ECO:0000313" key="1">
    <source>
        <dbReference type="EMBL" id="MBB6450007.1"/>
    </source>
</evidence>
<dbReference type="RefSeq" id="WP_184403934.1">
    <property type="nucleotide sequence ID" value="NZ_JACHHJ010000002.1"/>
</dbReference>
<sequence>MMRNTHDMITCLPTKEKTRERLCQNDSLYSKEEMERYGLQPLLLEHDEVKNVDVVIVQAYHQAYE</sequence>
<proteinExistence type="predicted"/>
<dbReference type="EMBL" id="JACHHJ010000002">
    <property type="protein sequence ID" value="MBB6450007.1"/>
    <property type="molecule type" value="Genomic_DNA"/>
</dbReference>
<name>A0A841PMC4_9BACL</name>
<protein>
    <submittedName>
        <fullName evidence="1">Uncharacterized protein</fullName>
    </submittedName>
</protein>
<dbReference type="AlphaFoldDB" id="A0A841PMC4"/>
<accession>A0A841PMC4</accession>
<evidence type="ECO:0000313" key="2">
    <source>
        <dbReference type="Proteomes" id="UP000568839"/>
    </source>
</evidence>
<gene>
    <name evidence="1" type="ORF">HNR44_001985</name>
</gene>
<organism evidence="1 2">
    <name type="scientific">Geomicrobium halophilum</name>
    <dbReference type="NCBI Taxonomy" id="549000"/>
    <lineage>
        <taxon>Bacteria</taxon>
        <taxon>Bacillati</taxon>
        <taxon>Bacillota</taxon>
        <taxon>Bacilli</taxon>
        <taxon>Bacillales</taxon>
        <taxon>Geomicrobium</taxon>
    </lineage>
</organism>